<dbReference type="InterPro" id="IPR032623">
    <property type="entry name" value="FecR_N"/>
</dbReference>
<sequence length="325" mass="35400">MSGVSAPRAARDALMERAVDWIVLLTSGKATDHDRQRFERWLASHPENARAWAEVDGIMRQPLAQLRGAAEAAPGPARAARAALLQSSGLDRRRVLKLAMLFSGVSAGALMADRYIPLAGLSATYSTRTGERQTYALEDGSTLTLNARSAVDVRYDDLRRTVVLRQGGLYAEARSDSRPFVVQTRYGAVTGGQSHLAVNQFDTYAVASALENMLTLQPDHGAALTLPQTGTAAFDHNRAWQRDGAAQASWRSGILSVRDARLAEVIEQLRAYQPGVIRLSPQAAELRVFGVFPLDAPRQTLLALSETLPIQVRRYGPWLTLVDAA</sequence>
<dbReference type="PANTHER" id="PTHR30273:SF2">
    <property type="entry name" value="PROTEIN FECR"/>
    <property type="match status" value="1"/>
</dbReference>
<dbReference type="Gene3D" id="2.60.120.1440">
    <property type="match status" value="1"/>
</dbReference>
<dbReference type="AlphaFoldDB" id="A0A424WKT8"/>
<dbReference type="InterPro" id="IPR012373">
    <property type="entry name" value="Ferrdict_sens_TM"/>
</dbReference>
<dbReference type="Proteomes" id="UP000285324">
    <property type="component" value="Unassembled WGS sequence"/>
</dbReference>
<proteinExistence type="predicted"/>
<evidence type="ECO:0000259" key="1">
    <source>
        <dbReference type="Pfam" id="PF04773"/>
    </source>
</evidence>
<evidence type="ECO:0000313" key="3">
    <source>
        <dbReference type="EMBL" id="RPJ93861.1"/>
    </source>
</evidence>
<dbReference type="GO" id="GO:0016989">
    <property type="term" value="F:sigma factor antagonist activity"/>
    <property type="evidence" value="ECO:0007669"/>
    <property type="project" value="TreeGrafter"/>
</dbReference>
<evidence type="ECO:0000313" key="4">
    <source>
        <dbReference type="Proteomes" id="UP000285324"/>
    </source>
</evidence>
<comment type="caution">
    <text evidence="3">The sequence shown here is derived from an EMBL/GenBank/DDBJ whole genome shotgun (WGS) entry which is preliminary data.</text>
</comment>
<dbReference type="PANTHER" id="PTHR30273">
    <property type="entry name" value="PERIPLASMIC SIGNAL SENSOR AND SIGMA FACTOR ACTIVATOR FECR-RELATED"/>
    <property type="match status" value="1"/>
</dbReference>
<reference evidence="3 4" key="1">
    <citation type="submission" date="2018-08" db="EMBL/GenBank/DDBJ databases">
        <title>Achromobacter xylosoxidans Genome sequencing and assembly.</title>
        <authorList>
            <person name="Wang R."/>
            <person name="Rensing C."/>
            <person name="Li Y."/>
        </authorList>
    </citation>
    <scope>NUCLEOTIDE SEQUENCE [LARGE SCALE GENOMIC DNA]</scope>
    <source>
        <strain evidence="3 4">GD003A</strain>
    </source>
</reference>
<dbReference type="Pfam" id="PF04773">
    <property type="entry name" value="FecR"/>
    <property type="match status" value="1"/>
</dbReference>
<gene>
    <name evidence="3" type="ORF">DY367_01210</name>
</gene>
<dbReference type="InterPro" id="IPR006860">
    <property type="entry name" value="FecR"/>
</dbReference>
<feature type="domain" description="FecR protein" evidence="1">
    <location>
        <begin position="124"/>
        <end position="212"/>
    </location>
</feature>
<name>A0A424WKT8_ALCXX</name>
<accession>A0A424WKT8</accession>
<dbReference type="PIRSF" id="PIRSF018266">
    <property type="entry name" value="FecR"/>
    <property type="match status" value="1"/>
</dbReference>
<organism evidence="3 4">
    <name type="scientific">Alcaligenes xylosoxydans xylosoxydans</name>
    <name type="common">Achromobacter xylosoxidans</name>
    <dbReference type="NCBI Taxonomy" id="85698"/>
    <lineage>
        <taxon>Bacteria</taxon>
        <taxon>Pseudomonadati</taxon>
        <taxon>Pseudomonadota</taxon>
        <taxon>Betaproteobacteria</taxon>
        <taxon>Burkholderiales</taxon>
        <taxon>Alcaligenaceae</taxon>
        <taxon>Achromobacter</taxon>
    </lineage>
</organism>
<dbReference type="OrthoDB" id="1100567at2"/>
<dbReference type="Pfam" id="PF16220">
    <property type="entry name" value="DUF4880"/>
    <property type="match status" value="1"/>
</dbReference>
<dbReference type="RefSeq" id="WP_118931403.1">
    <property type="nucleotide sequence ID" value="NZ_CP061008.1"/>
</dbReference>
<protein>
    <submittedName>
        <fullName evidence="3">DUF4880 domain-containing protein</fullName>
    </submittedName>
</protein>
<feature type="domain" description="FecR N-terminal" evidence="2">
    <location>
        <begin position="16"/>
        <end position="55"/>
    </location>
</feature>
<evidence type="ECO:0000259" key="2">
    <source>
        <dbReference type="Pfam" id="PF16220"/>
    </source>
</evidence>
<dbReference type="EMBL" id="QVXO01000001">
    <property type="protein sequence ID" value="RPJ93861.1"/>
    <property type="molecule type" value="Genomic_DNA"/>
</dbReference>